<sequence length="686" mass="74368">MKNFLSGLFKSHKDNGESKISFRLNFVFVIVGILFAALIGKLAYLQVIEGNQYKAEVNRSDTTIKTDNVQRGMIYDSTGKLLVGNNTHRAVTYTKGINVLPAKMYDIATKLSQYIKVPTDSLTKRQMATYYIASPTNAEQVKNKLNGNYTSDNLDQKELDYVVDHIDLPSSMKNAATIYTKMNGAYQLSTTYIKTSNVSNKEVAEVGEHLSEMPGIEIGTSWSREYPQGNAIQSIIGTVSSEKIGLPSDRLNQLLSEGYSRNDSVGQSYLEEQYEPTLKGTKAQTQVEVTRGTSVTKEIKKYGGQKGDNLQLTINDKFQNKLQSLVRDSVSGSVGDSTGAYAVVMNPHTGAIVGIAGVNRNPKTGKLTDNELGAINNSIVMGSVVKGATVSGALMDGVITPTNNVLTEKPIITGGTKKTSWFNKNGEANMNIDASTALEVSSNSYMMQLAMKEAHFKYVEGGPLTMNPNVFNIMRGYFSQFGLGVKTGIDIPGESAGIQGLGGSANIGHALDLSFGNYDAYTTLQVAQYMSTIANGGYRLQPHIVQAIRGTTSTGKLGRVKYEFQPKVLNEINMTQAQKKVVTDGLYDVVHGTNTYRTGINLNTIKPEISAKTGTAQTFYGGKHGTETVTLSLASYAPSKDPQVVVALAIPNLPTDAESNNTNLAKSIYDAYWKYVQSATTVSDDN</sequence>
<feature type="transmembrane region" description="Helical" evidence="10">
    <location>
        <begin position="20"/>
        <end position="44"/>
    </location>
</feature>
<dbReference type="Proteomes" id="UP001370590">
    <property type="component" value="Unassembled WGS sequence"/>
</dbReference>
<dbReference type="Pfam" id="PF03717">
    <property type="entry name" value="PBP_dimer"/>
    <property type="match status" value="1"/>
</dbReference>
<evidence type="ECO:0000256" key="10">
    <source>
        <dbReference type="SAM" id="Phobius"/>
    </source>
</evidence>
<evidence type="ECO:0000313" key="13">
    <source>
        <dbReference type="EMBL" id="MEJ6400531.1"/>
    </source>
</evidence>
<dbReference type="PANTHER" id="PTHR30627:SF2">
    <property type="entry name" value="PEPTIDOGLYCAN D,D-TRANSPEPTIDASE MRDA"/>
    <property type="match status" value="1"/>
</dbReference>
<comment type="similarity">
    <text evidence="2">Belongs to the transpeptidase family.</text>
</comment>
<dbReference type="InterPro" id="IPR050515">
    <property type="entry name" value="Beta-lactam/transpept"/>
</dbReference>
<evidence type="ECO:0000256" key="6">
    <source>
        <dbReference type="ARBA" id="ARBA00022984"/>
    </source>
</evidence>
<dbReference type="InterPro" id="IPR005311">
    <property type="entry name" value="PBP_dimer"/>
</dbReference>
<keyword evidence="7 10" id="KW-1133">Transmembrane helix</keyword>
<feature type="domain" description="Penicillin-binding protein dimerisation" evidence="12">
    <location>
        <begin position="68"/>
        <end position="297"/>
    </location>
</feature>
<keyword evidence="8 10" id="KW-0472">Membrane</keyword>
<keyword evidence="9" id="KW-0961">Cell wall biogenesis/degradation</keyword>
<accession>A0ABU8SKU8</accession>
<dbReference type="SUPFAM" id="SSF56519">
    <property type="entry name" value="Penicillin binding protein dimerisation domain"/>
    <property type="match status" value="1"/>
</dbReference>
<proteinExistence type="inferred from homology"/>
<evidence type="ECO:0000256" key="8">
    <source>
        <dbReference type="ARBA" id="ARBA00023136"/>
    </source>
</evidence>
<evidence type="ECO:0000256" key="4">
    <source>
        <dbReference type="ARBA" id="ARBA00022692"/>
    </source>
</evidence>
<evidence type="ECO:0000259" key="12">
    <source>
        <dbReference type="Pfam" id="PF03717"/>
    </source>
</evidence>
<dbReference type="EMBL" id="JAWMWH010000001">
    <property type="protein sequence ID" value="MEJ6400531.1"/>
    <property type="molecule type" value="Genomic_DNA"/>
</dbReference>
<evidence type="ECO:0000256" key="2">
    <source>
        <dbReference type="ARBA" id="ARBA00007171"/>
    </source>
</evidence>
<evidence type="ECO:0000256" key="9">
    <source>
        <dbReference type="ARBA" id="ARBA00023316"/>
    </source>
</evidence>
<dbReference type="Gene3D" id="1.10.10.1230">
    <property type="entry name" value="Penicillin-binding protein, N-terminal non-catalytic domain, head sub-domain"/>
    <property type="match status" value="1"/>
</dbReference>
<dbReference type="InterPro" id="IPR036138">
    <property type="entry name" value="PBP_dimer_sf"/>
</dbReference>
<dbReference type="InterPro" id="IPR012338">
    <property type="entry name" value="Beta-lactam/transpept-like"/>
</dbReference>
<comment type="caution">
    <text evidence="13">The sequence shown here is derived from an EMBL/GenBank/DDBJ whole genome shotgun (WGS) entry which is preliminary data.</text>
</comment>
<dbReference type="SUPFAM" id="SSF56601">
    <property type="entry name" value="beta-lactamase/transpeptidase-like"/>
    <property type="match status" value="1"/>
</dbReference>
<dbReference type="RefSeq" id="WP_339960336.1">
    <property type="nucleotide sequence ID" value="NZ_JAWMWH010000001.1"/>
</dbReference>
<protein>
    <submittedName>
        <fullName evidence="13">Penicillin-binding protein 2</fullName>
    </submittedName>
</protein>
<keyword evidence="3" id="KW-1003">Cell membrane</keyword>
<keyword evidence="5" id="KW-0133">Cell shape</keyword>
<evidence type="ECO:0000259" key="11">
    <source>
        <dbReference type="Pfam" id="PF00905"/>
    </source>
</evidence>
<evidence type="ECO:0000256" key="5">
    <source>
        <dbReference type="ARBA" id="ARBA00022960"/>
    </source>
</evidence>
<dbReference type="Pfam" id="PF00905">
    <property type="entry name" value="Transpeptidase"/>
    <property type="match status" value="1"/>
</dbReference>
<name>A0ABU8SKU8_9LACO</name>
<evidence type="ECO:0000256" key="7">
    <source>
        <dbReference type="ARBA" id="ARBA00022989"/>
    </source>
</evidence>
<keyword evidence="6" id="KW-0573">Peptidoglycan synthesis</keyword>
<gene>
    <name evidence="13" type="ORF">R4146_05085</name>
</gene>
<dbReference type="PANTHER" id="PTHR30627">
    <property type="entry name" value="PEPTIDOGLYCAN D,D-TRANSPEPTIDASE"/>
    <property type="match status" value="1"/>
</dbReference>
<evidence type="ECO:0000256" key="3">
    <source>
        <dbReference type="ARBA" id="ARBA00022475"/>
    </source>
</evidence>
<comment type="subcellular location">
    <subcellularLocation>
        <location evidence="1">Cell membrane</location>
        <topology evidence="1">Single-pass membrane protein</topology>
    </subcellularLocation>
</comment>
<dbReference type="Gene3D" id="3.90.1310.10">
    <property type="entry name" value="Penicillin-binding protein 2a (Domain 2)"/>
    <property type="match status" value="1"/>
</dbReference>
<evidence type="ECO:0000256" key="1">
    <source>
        <dbReference type="ARBA" id="ARBA00004162"/>
    </source>
</evidence>
<keyword evidence="14" id="KW-1185">Reference proteome</keyword>
<feature type="domain" description="Penicillin-binding protein transpeptidase" evidence="11">
    <location>
        <begin position="341"/>
        <end position="669"/>
    </location>
</feature>
<organism evidence="13 14">
    <name type="scientific">Nicoliella lavandulae</name>
    <dbReference type="NCBI Taxonomy" id="3082954"/>
    <lineage>
        <taxon>Bacteria</taxon>
        <taxon>Bacillati</taxon>
        <taxon>Bacillota</taxon>
        <taxon>Bacilli</taxon>
        <taxon>Lactobacillales</taxon>
        <taxon>Lactobacillaceae</taxon>
        <taxon>Nicoliella</taxon>
    </lineage>
</organism>
<reference evidence="13 14" key="1">
    <citation type="submission" date="2023-10" db="EMBL/GenBank/DDBJ databases">
        <title>Nicoliella lavandulae sp. nov. isolated from Lavandula angustifolia flowers.</title>
        <authorList>
            <person name="Alcantara C."/>
            <person name="Zuniga M."/>
            <person name="Landete J.M."/>
            <person name="Monedero V."/>
        </authorList>
    </citation>
    <scope>NUCLEOTIDE SEQUENCE [LARGE SCALE GENOMIC DNA]</scope>
    <source>
        <strain evidence="13 14">Es01</strain>
    </source>
</reference>
<dbReference type="InterPro" id="IPR001460">
    <property type="entry name" value="PCN-bd_Tpept"/>
</dbReference>
<dbReference type="Gene3D" id="3.40.710.10">
    <property type="entry name" value="DD-peptidase/beta-lactamase superfamily"/>
    <property type="match status" value="1"/>
</dbReference>
<keyword evidence="4 10" id="KW-0812">Transmembrane</keyword>
<evidence type="ECO:0000313" key="14">
    <source>
        <dbReference type="Proteomes" id="UP001370590"/>
    </source>
</evidence>